<protein>
    <submittedName>
        <fullName evidence="1">Uncharacterized protein</fullName>
    </submittedName>
</protein>
<sequence length="146" mass="16621">MSEFYFMIFTPNCRSVSNFGLNPSNGRLPHCDAGRNVHFILPKVKTSPAPWQRPEIMFATGHGPFPTYLKRFSLSTTDCCGCGELESPLRFATSCRLISSFHLTKPSNDLEHLWWKRVLNNPLSRIKIRNLINLISENGDIPFPPN</sequence>
<reference evidence="1 2" key="1">
    <citation type="journal article" date="2019" name="Sci. Rep.">
        <title>Orb-weaving spider Araneus ventricosus genome elucidates the spidroin gene catalogue.</title>
        <authorList>
            <person name="Kono N."/>
            <person name="Nakamura H."/>
            <person name="Ohtoshi R."/>
            <person name="Moran D.A.P."/>
            <person name="Shinohara A."/>
            <person name="Yoshida Y."/>
            <person name="Fujiwara M."/>
            <person name="Mori M."/>
            <person name="Tomita M."/>
            <person name="Arakawa K."/>
        </authorList>
    </citation>
    <scope>NUCLEOTIDE SEQUENCE [LARGE SCALE GENOMIC DNA]</scope>
</reference>
<gene>
    <name evidence="1" type="ORF">AVEN_172466_1</name>
</gene>
<evidence type="ECO:0000313" key="2">
    <source>
        <dbReference type="Proteomes" id="UP000499080"/>
    </source>
</evidence>
<organism evidence="1 2">
    <name type="scientific">Araneus ventricosus</name>
    <name type="common">Orbweaver spider</name>
    <name type="synonym">Epeira ventricosa</name>
    <dbReference type="NCBI Taxonomy" id="182803"/>
    <lineage>
        <taxon>Eukaryota</taxon>
        <taxon>Metazoa</taxon>
        <taxon>Ecdysozoa</taxon>
        <taxon>Arthropoda</taxon>
        <taxon>Chelicerata</taxon>
        <taxon>Arachnida</taxon>
        <taxon>Araneae</taxon>
        <taxon>Araneomorphae</taxon>
        <taxon>Entelegynae</taxon>
        <taxon>Araneoidea</taxon>
        <taxon>Araneidae</taxon>
        <taxon>Araneus</taxon>
    </lineage>
</organism>
<dbReference type="Proteomes" id="UP000499080">
    <property type="component" value="Unassembled WGS sequence"/>
</dbReference>
<proteinExistence type="predicted"/>
<dbReference type="AlphaFoldDB" id="A0A4Y2DXK8"/>
<dbReference type="EMBL" id="BGPR01000463">
    <property type="protein sequence ID" value="GBM21613.1"/>
    <property type="molecule type" value="Genomic_DNA"/>
</dbReference>
<accession>A0A4Y2DXK8</accession>
<keyword evidence="2" id="KW-1185">Reference proteome</keyword>
<comment type="caution">
    <text evidence="1">The sequence shown here is derived from an EMBL/GenBank/DDBJ whole genome shotgun (WGS) entry which is preliminary data.</text>
</comment>
<dbReference type="OrthoDB" id="6627400at2759"/>
<evidence type="ECO:0000313" key="1">
    <source>
        <dbReference type="EMBL" id="GBM21613.1"/>
    </source>
</evidence>
<name>A0A4Y2DXK8_ARAVE</name>